<evidence type="ECO:0000313" key="2">
    <source>
        <dbReference type="Proteomes" id="UP000028870"/>
    </source>
</evidence>
<dbReference type="AlphaFoldDB" id="W9BMF6"/>
<comment type="caution">
    <text evidence="1">The sequence shown here is derived from an EMBL/GenBank/DDBJ whole genome shotgun (WGS) entry which is preliminary data.</text>
</comment>
<protein>
    <submittedName>
        <fullName evidence="1">Uncharacterized protein</fullName>
    </submittedName>
</protein>
<gene>
    <name evidence="1" type="ORF">BN977_06156</name>
</gene>
<organism evidence="1 2">
    <name type="scientific">Mycolicibacterium cosmeticum</name>
    <dbReference type="NCBI Taxonomy" id="258533"/>
    <lineage>
        <taxon>Bacteria</taxon>
        <taxon>Bacillati</taxon>
        <taxon>Actinomycetota</taxon>
        <taxon>Actinomycetes</taxon>
        <taxon>Mycobacteriales</taxon>
        <taxon>Mycobacteriaceae</taxon>
        <taxon>Mycolicibacterium</taxon>
    </lineage>
</organism>
<dbReference type="EMBL" id="CCBB010000003">
    <property type="protein sequence ID" value="CDO11315.1"/>
    <property type="molecule type" value="Genomic_DNA"/>
</dbReference>
<dbReference type="eggNOG" id="ENOG5032FI2">
    <property type="taxonomic scope" value="Bacteria"/>
</dbReference>
<name>W9BMF6_MYCCO</name>
<reference evidence="1" key="2">
    <citation type="submission" date="2014-03" db="EMBL/GenBank/DDBJ databases">
        <authorList>
            <person name="Urmite Genomes"/>
        </authorList>
    </citation>
    <scope>NUCLEOTIDE SEQUENCE</scope>
    <source>
        <strain evidence="1">DSM 44829</strain>
    </source>
</reference>
<dbReference type="STRING" id="258533.BN977_06156"/>
<evidence type="ECO:0000313" key="1">
    <source>
        <dbReference type="EMBL" id="CDO11315.1"/>
    </source>
</evidence>
<keyword evidence="2" id="KW-1185">Reference proteome</keyword>
<dbReference type="Proteomes" id="UP000028870">
    <property type="component" value="Unassembled WGS sequence"/>
</dbReference>
<reference evidence="1" key="1">
    <citation type="submission" date="2014-03" db="EMBL/GenBank/DDBJ databases">
        <title>Draft Genome Sequence of Mycobacterium cosmeticum DSM 44829.</title>
        <authorList>
            <person name="Croce O."/>
            <person name="Robert C."/>
            <person name="Raoult D."/>
            <person name="Drancourt M."/>
        </authorList>
    </citation>
    <scope>NUCLEOTIDE SEQUENCE [LARGE SCALE GENOMIC DNA]</scope>
    <source>
        <strain evidence="1">DSM 44829</strain>
    </source>
</reference>
<proteinExistence type="predicted"/>
<sequence length="246" mass="25818">MSMTTPAFVSTSADGLSGSDTPLVSATALIGGLGTQPTVTLPVVTRREPDHDAIWHWLAEPAEFFGVAMPAVDGLRRAITDVIDELRRTHGTATAALTVLVADVAGAPHFVVTGTPIEPVRARAVGLATRPGAAAPPYWQRMAARTTSRADALLTERELAGAGLADAVPADGQRIGVPLLGALLCETGAGRIGLGTDRLRWLRAAGLLDTDTVTDDPVDLDAVRRAWWVSPVFETHPVSAIGDRRL</sequence>
<accession>W9BMF6</accession>